<evidence type="ECO:0000313" key="1">
    <source>
        <dbReference type="EMBL" id="ACO75136.1"/>
    </source>
</evidence>
<reference evidence="1 2" key="1">
    <citation type="journal article" date="2009" name="PLoS Genet.">
        <title>The complete genome and proteome of Laribacter hongkongensis reveal potential mechanisms for adaptations to different temperatures and habitats.</title>
        <authorList>
            <person name="Woo P.C."/>
            <person name="Lau S.K."/>
            <person name="Tse H."/>
            <person name="Teng J.L."/>
            <person name="Curreem S.O."/>
            <person name="Tsang A.K."/>
            <person name="Fan R.Y."/>
            <person name="Wong G.K."/>
            <person name="Huang Y."/>
            <person name="Loman N.J."/>
            <person name="Snyder L.A."/>
            <person name="Cai J.J."/>
            <person name="Huang J.D."/>
            <person name="Mak W."/>
            <person name="Pallen M.J."/>
            <person name="Lok S."/>
            <person name="Yuen K.Y."/>
        </authorList>
    </citation>
    <scope>NUCLEOTIDE SEQUENCE [LARGE SCALE GENOMIC DNA]</scope>
    <source>
        <strain evidence="1 2">HLHK9</strain>
    </source>
</reference>
<dbReference type="STRING" id="557598.LHK_02152"/>
<dbReference type="AlphaFoldDB" id="C1D9N4"/>
<gene>
    <name evidence="1" type="ordered locus">LHK_02152</name>
</gene>
<dbReference type="EMBL" id="CP001154">
    <property type="protein sequence ID" value="ACO75136.1"/>
    <property type="molecule type" value="Genomic_DNA"/>
</dbReference>
<sequence>MLTICFKHDSILSSLSNGRGANPRTAHAPRTACGTARQTHSIVSTCPCEANQATAWYIGQAAIRPCAACQSAPCCLG</sequence>
<dbReference type="Proteomes" id="UP000002010">
    <property type="component" value="Chromosome"/>
</dbReference>
<proteinExistence type="predicted"/>
<name>C1D9N4_LARHH</name>
<accession>C1D9N4</accession>
<organism evidence="1 2">
    <name type="scientific">Laribacter hongkongensis (strain HLHK9)</name>
    <dbReference type="NCBI Taxonomy" id="557598"/>
    <lineage>
        <taxon>Bacteria</taxon>
        <taxon>Pseudomonadati</taxon>
        <taxon>Pseudomonadota</taxon>
        <taxon>Betaproteobacteria</taxon>
        <taxon>Neisseriales</taxon>
        <taxon>Aquaspirillaceae</taxon>
        <taxon>Laribacter</taxon>
    </lineage>
</organism>
<keyword evidence="2" id="KW-1185">Reference proteome</keyword>
<protein>
    <submittedName>
        <fullName evidence="1">Uncharacterized protein</fullName>
    </submittedName>
</protein>
<evidence type="ECO:0000313" key="2">
    <source>
        <dbReference type="Proteomes" id="UP000002010"/>
    </source>
</evidence>
<dbReference type="KEGG" id="lhk:LHK_02152"/>
<dbReference type="HOGENOM" id="CLU_2633690_0_0_4"/>